<reference evidence="1" key="1">
    <citation type="submission" date="2021-03" db="EMBL/GenBank/DDBJ databases">
        <title>Chromosome level genome of the anhydrobiotic midge Polypedilum vanderplanki.</title>
        <authorList>
            <person name="Yoshida Y."/>
            <person name="Kikawada T."/>
            <person name="Gusev O."/>
        </authorList>
    </citation>
    <scope>NUCLEOTIDE SEQUENCE</scope>
    <source>
        <strain evidence="1">NIAS01</strain>
        <tissue evidence="1">Whole body or cell culture</tissue>
    </source>
</reference>
<proteinExistence type="predicted"/>
<gene>
    <name evidence="1" type="ORF">PVAND_003369</name>
</gene>
<evidence type="ECO:0000313" key="2">
    <source>
        <dbReference type="Proteomes" id="UP001107558"/>
    </source>
</evidence>
<organism evidence="1 2">
    <name type="scientific">Polypedilum vanderplanki</name>
    <name type="common">Sleeping chironomid midge</name>
    <dbReference type="NCBI Taxonomy" id="319348"/>
    <lineage>
        <taxon>Eukaryota</taxon>
        <taxon>Metazoa</taxon>
        <taxon>Ecdysozoa</taxon>
        <taxon>Arthropoda</taxon>
        <taxon>Hexapoda</taxon>
        <taxon>Insecta</taxon>
        <taxon>Pterygota</taxon>
        <taxon>Neoptera</taxon>
        <taxon>Endopterygota</taxon>
        <taxon>Diptera</taxon>
        <taxon>Nematocera</taxon>
        <taxon>Chironomoidea</taxon>
        <taxon>Chironomidae</taxon>
        <taxon>Chironominae</taxon>
        <taxon>Polypedilum</taxon>
        <taxon>Polypedilum</taxon>
    </lineage>
</organism>
<keyword evidence="2" id="KW-1185">Reference proteome</keyword>
<name>A0A9J6BUU4_POLVA</name>
<protein>
    <submittedName>
        <fullName evidence="1">Uncharacterized protein</fullName>
    </submittedName>
</protein>
<dbReference type="EMBL" id="JADBJN010000003">
    <property type="protein sequence ID" value="KAG5673309.1"/>
    <property type="molecule type" value="Genomic_DNA"/>
</dbReference>
<dbReference type="AlphaFoldDB" id="A0A9J6BUU4"/>
<evidence type="ECO:0000313" key="1">
    <source>
        <dbReference type="EMBL" id="KAG5673309.1"/>
    </source>
</evidence>
<comment type="caution">
    <text evidence="1">The sequence shown here is derived from an EMBL/GenBank/DDBJ whole genome shotgun (WGS) entry which is preliminary data.</text>
</comment>
<sequence length="338" mass="38535">MSKRNSQKFHRYEVTAIQLECSNQIYLSTILRSLDMYYNSIIGIIRVADYRAKIYDSTVFVYFTDTFEVESVIQRERLLIGGQIVKISHPSLVVANANIINNYTNMEMKEIAANGFTCAIAVMNLKINKAESNTVNTMKFVEILEKQERITGFKFAYCERSHFARNFGTLLTFHPSIMEKKFKFNGVNVTLEIPRSIPILIYHTHSNLLKNKRCSVTPYICTLNYLHANLADPSRSIHPVLADASWIERCCQKGDTKPIHNEAIKLLNNGLRLAEREKPGMLRLIIHATNSGRAVEKAHEELNVEISDISSDDKLSIGDDYELTEEGEIRCPAKIPRA</sequence>
<accession>A0A9J6BUU4</accession>
<dbReference type="Proteomes" id="UP001107558">
    <property type="component" value="Chromosome 3"/>
</dbReference>